<evidence type="ECO:0000256" key="1">
    <source>
        <dbReference type="SAM" id="MobiDB-lite"/>
    </source>
</evidence>
<dbReference type="PANTHER" id="PTHR31649">
    <property type="entry name" value="AGAP009604-PA"/>
    <property type="match status" value="1"/>
</dbReference>
<name>A0A147BL90_IXORI</name>
<accession>A0A147BL90</accession>
<sequence length="377" mass="41138">VGEDSQDGNRRGESARTDRTASEDPTPASHADQNRSVASTAAAVLDDLWEDVEDQLAQDASSSPVIEQWVTVTDGHLPRSAVAAGFVNGSLLYAGRAEHQSFWTPCLVVRGPRPSCLVNVGEAMVSRMHFQYLLETDGLLFSWTTAGRGSAVPDNAVRADQRGGQLVFGRIPGAQLDKPSPVGLLDPFRRILYGADSGEPRTVPAFEVLSKLPDLYPNERWLLTSTGMSPLWALGVVPRQRRKSLVIGRAAILGRLLPCSADDRGCHVIDPEKQSGRCQLALAYEYLALSRGVRYRWQQLRDHGQLPSSSLVVGHTVHGLRLSVGRRTTGNGTVLGLVVFSRATRVLPKMISCDADRRIVVFERNFQILVKLPSNTA</sequence>
<feature type="non-terminal residue" evidence="2">
    <location>
        <position position="1"/>
    </location>
</feature>
<dbReference type="EMBL" id="GEGO01003855">
    <property type="protein sequence ID" value="JAR91549.1"/>
    <property type="molecule type" value="Transcribed_RNA"/>
</dbReference>
<dbReference type="Pfam" id="PF11901">
    <property type="entry name" value="DM9"/>
    <property type="match status" value="1"/>
</dbReference>
<dbReference type="PANTHER" id="PTHR31649:SF1">
    <property type="entry name" value="FARNESOIC ACID O-METHYL TRANSFERASE DOMAIN-CONTAINING PROTEIN"/>
    <property type="match status" value="1"/>
</dbReference>
<proteinExistence type="predicted"/>
<feature type="region of interest" description="Disordered" evidence="1">
    <location>
        <begin position="1"/>
        <end position="38"/>
    </location>
</feature>
<dbReference type="InterPro" id="IPR006616">
    <property type="entry name" value="DM9_repeat"/>
</dbReference>
<feature type="compositionally biased region" description="Basic and acidic residues" evidence="1">
    <location>
        <begin position="7"/>
        <end position="22"/>
    </location>
</feature>
<organism evidence="2">
    <name type="scientific">Ixodes ricinus</name>
    <name type="common">Common tick</name>
    <name type="synonym">Acarus ricinus</name>
    <dbReference type="NCBI Taxonomy" id="34613"/>
    <lineage>
        <taxon>Eukaryota</taxon>
        <taxon>Metazoa</taxon>
        <taxon>Ecdysozoa</taxon>
        <taxon>Arthropoda</taxon>
        <taxon>Chelicerata</taxon>
        <taxon>Arachnida</taxon>
        <taxon>Acari</taxon>
        <taxon>Parasitiformes</taxon>
        <taxon>Ixodida</taxon>
        <taxon>Ixodoidea</taxon>
        <taxon>Ixodidae</taxon>
        <taxon>Ixodinae</taxon>
        <taxon>Ixodes</taxon>
    </lineage>
</organism>
<evidence type="ECO:0000313" key="2">
    <source>
        <dbReference type="EMBL" id="JAR91549.1"/>
    </source>
</evidence>
<reference evidence="2" key="1">
    <citation type="journal article" date="2018" name="PLoS Negl. Trop. Dis.">
        <title>Sialome diversity of ticks revealed by RNAseq of single tick salivary glands.</title>
        <authorList>
            <person name="Perner J."/>
            <person name="Kropackova S."/>
            <person name="Kopacek P."/>
            <person name="Ribeiro J.M."/>
        </authorList>
    </citation>
    <scope>NUCLEOTIDE SEQUENCE</scope>
    <source>
        <strain evidence="2">Siblings of single egg batch collected in Ceske Budejovice</strain>
        <tissue evidence="2">Salivary glands</tissue>
    </source>
</reference>
<protein>
    <submittedName>
        <fullName evidence="2">Uncharacterized protein</fullName>
    </submittedName>
</protein>
<dbReference type="AlphaFoldDB" id="A0A147BL90"/>